<evidence type="ECO:0000313" key="1">
    <source>
        <dbReference type="EMBL" id="KAG8574715.1"/>
    </source>
</evidence>
<protein>
    <submittedName>
        <fullName evidence="1">Uncharacterized protein</fullName>
    </submittedName>
</protein>
<name>A0AAV7BPT0_ENGPU</name>
<evidence type="ECO:0000313" key="2">
    <source>
        <dbReference type="Proteomes" id="UP000824782"/>
    </source>
</evidence>
<gene>
    <name evidence="1" type="ORF">GDO81_009288</name>
</gene>
<proteinExistence type="predicted"/>
<organism evidence="1 2">
    <name type="scientific">Engystomops pustulosus</name>
    <name type="common">Tungara frog</name>
    <name type="synonym">Physalaemus pustulosus</name>
    <dbReference type="NCBI Taxonomy" id="76066"/>
    <lineage>
        <taxon>Eukaryota</taxon>
        <taxon>Metazoa</taxon>
        <taxon>Chordata</taxon>
        <taxon>Craniata</taxon>
        <taxon>Vertebrata</taxon>
        <taxon>Euteleostomi</taxon>
        <taxon>Amphibia</taxon>
        <taxon>Batrachia</taxon>
        <taxon>Anura</taxon>
        <taxon>Neobatrachia</taxon>
        <taxon>Hyloidea</taxon>
        <taxon>Leptodactylidae</taxon>
        <taxon>Leiuperinae</taxon>
        <taxon>Engystomops</taxon>
    </lineage>
</organism>
<sequence length="71" mass="8268">MVRIGELLHNYLRPYSIHNKLGAYIWKEAQCNDKEGVKIHDKLRCTIKKQCKIGVIMQQKGAKTPTEEKDK</sequence>
<reference evidence="1" key="1">
    <citation type="thesis" date="2020" institute="ProQuest LLC" country="789 East Eisenhower Parkway, Ann Arbor, MI, USA">
        <title>Comparative Genomics and Chromosome Evolution.</title>
        <authorList>
            <person name="Mudd A.B."/>
        </authorList>
    </citation>
    <scope>NUCLEOTIDE SEQUENCE</scope>
    <source>
        <strain evidence="1">237g6f4</strain>
        <tissue evidence="1">Blood</tissue>
    </source>
</reference>
<dbReference type="AlphaFoldDB" id="A0AAV7BPT0"/>
<keyword evidence="2" id="KW-1185">Reference proteome</keyword>
<comment type="caution">
    <text evidence="1">The sequence shown here is derived from an EMBL/GenBank/DDBJ whole genome shotgun (WGS) entry which is preliminary data.</text>
</comment>
<dbReference type="Proteomes" id="UP000824782">
    <property type="component" value="Unassembled WGS sequence"/>
</dbReference>
<dbReference type="EMBL" id="WNYA01000004">
    <property type="protein sequence ID" value="KAG8574715.1"/>
    <property type="molecule type" value="Genomic_DNA"/>
</dbReference>
<accession>A0AAV7BPT0</accession>